<dbReference type="EMBL" id="CP009439">
    <property type="protein sequence ID" value="AIS02555.1"/>
    <property type="molecule type" value="Genomic_DNA"/>
</dbReference>
<accession>A0A089XMU8</accession>
<geneLocation type="plasmid" evidence="2 3">
    <name>pSglau1</name>
</geneLocation>
<keyword evidence="3" id="KW-1185">Reference proteome</keyword>
<dbReference type="AlphaFoldDB" id="A0A089XMU8"/>
<proteinExistence type="predicted"/>
<feature type="domain" description="Cyclic nucleotide-binding" evidence="1">
    <location>
        <begin position="265"/>
        <end position="299"/>
    </location>
</feature>
<dbReference type="RefSeq" id="WP_159072850.1">
    <property type="nucleotide sequence ID" value="NZ_CP009439.1"/>
</dbReference>
<protein>
    <recommendedName>
        <fullName evidence="1">Cyclic nucleotide-binding domain-containing protein</fullName>
    </recommendedName>
</protein>
<name>A0A089XMU8_STRGA</name>
<dbReference type="OrthoDB" id="4544822at2"/>
<keyword evidence="2" id="KW-0614">Plasmid</keyword>
<dbReference type="HOGENOM" id="CLU_287667_0_0_11"/>
<sequence length="1122" mass="121210">MSRTLAGALALAEYLLPARFRDGRQVVRVADAHVLLSGHAPRAVADWEEWSEADKQRLGVLLGIRHRGEALLHHVERTVYDVFHTPDADDPLLALYALGYSERGRALEVLPAHGQDPADVVDRLLAPARRRRLLRVASGSGWSAPTSRGRVQLAFPDEQGVYRPPQVVTVPSVELVVDADELGWQSRDTDQDMKGPAFREKQIALLLRGTIGGGRRPLEPVVLPPGRMHLLSAPPGVGKNVFGRGLAIQQAGLGRTTVLVVSDNGDVYGEAATLQQELRAAGVKATATPFIAPNSRYNFALRSAAKLEGTGVPLAQASASIAFLINNSAYGCAAQAQLEGRDAFEAGREPCTVMASDAFGQPERALCPYVSSCGKFSHVEAATTARIIVTTHACFQSGMIKVPVEVDGEVRNSISVREFLLRLASYVVVDEVDAYQSRGFDECGVLELASRSHPTTVLRRIRDSLNQAPPRLAMAVRRPLTRAVFLAEQLLDLVAGEEVCTEVAQARALARGQDPRRTRQVLQDRKRWYQPHQWDRHLLENLIGVDPDAAATAEQADCLQALLPRVATRPGDRPSCAVLPDRLLPVPGVLERMLTIDEGGEWQLGPLKDELREIICAGLPAFYATECGDDGAPAESTVPAQRGLDRPEPVRAPTRTEVTAGVLHALMMKTWLTAIVHTMFNLTDRAGELAGHGIDAASELADAIGHQGAGTVVPFGPLGRQLGGFRFEGLDDPDAHASLKMEVLRADPHTETQFLGSIVSLALSGRQRTVLGMSATGFMPGATRTHLLARPDWAMPDTLSGGLTIFNSSPVADGKLLAVGSTPYRERDQRVISLAASYAPGLVRDLDRLAADARTRHRARALITVNSYRQARLFAQTLYDTALALGRRLRIYVAVADTPNPSLPPVCDAIGQLTRDRFAELADLDGEVLISPLPRTERGLNVLTVFEGVAVSAITLIAMGVRPVMPADDPAVLAASVAARAWRDTVPGDDPAAVLAQARATADAHLRLNLNAPKRFSALPDELKYELVATLLGQSVQLAGRGRRGQTHVELHFIDGAFHDPTWGSDLPTLIRGLLEQSPQDDLAQFGASYGHTIEEIAEYAHAQHLLPALRAGFDAYLGEYA</sequence>
<dbReference type="PROSITE" id="PS50042">
    <property type="entry name" value="CNMP_BINDING_3"/>
    <property type="match status" value="1"/>
</dbReference>
<gene>
    <name evidence="2" type="ORF">SGLAU_33135</name>
</gene>
<dbReference type="InterPro" id="IPR000595">
    <property type="entry name" value="cNMP-bd_dom"/>
</dbReference>
<dbReference type="eggNOG" id="COG1199">
    <property type="taxonomic scope" value="Bacteria"/>
</dbReference>
<reference evidence="3" key="1">
    <citation type="journal article" date="2015" name="J. Biotechnol.">
        <title>Complete genome sequence of the actinobacterium Streptomyces glaucescens GLA.O (DSM 40922) consisting of a linear chromosome and one linear plasmid.</title>
        <authorList>
            <person name="Ortseifen V."/>
            <person name="Winkler A."/>
            <person name="Albersmeier A."/>
            <person name="Wendler S."/>
            <person name="Puhler A."/>
            <person name="Kalinowski J."/>
            <person name="Ruckert C."/>
        </authorList>
    </citation>
    <scope>NUCLEOTIDE SEQUENCE [LARGE SCALE GENOMIC DNA]</scope>
    <source>
        <strain evidence="3">DSM 40922 / GLA O</strain>
        <plasmid evidence="3">pSglau1</plasmid>
    </source>
</reference>
<evidence type="ECO:0000313" key="3">
    <source>
        <dbReference type="Proteomes" id="UP000029482"/>
    </source>
</evidence>
<dbReference type="Proteomes" id="UP000029482">
    <property type="component" value="Plasmid pSglau1"/>
</dbReference>
<evidence type="ECO:0000313" key="2">
    <source>
        <dbReference type="EMBL" id="AIS02555.1"/>
    </source>
</evidence>
<evidence type="ECO:0000259" key="1">
    <source>
        <dbReference type="PROSITE" id="PS50042"/>
    </source>
</evidence>
<dbReference type="KEGG" id="sgu:SGLAU_33135"/>
<organism evidence="2 3">
    <name type="scientific">Streptomyces glaucescens</name>
    <dbReference type="NCBI Taxonomy" id="1907"/>
    <lineage>
        <taxon>Bacteria</taxon>
        <taxon>Bacillati</taxon>
        <taxon>Actinomycetota</taxon>
        <taxon>Actinomycetes</taxon>
        <taxon>Kitasatosporales</taxon>
        <taxon>Streptomycetaceae</taxon>
        <taxon>Streptomyces</taxon>
    </lineage>
</organism>